<gene>
    <name evidence="1" type="ORF">NSA58_00680</name>
</gene>
<name>A0A9X2M846_9FIRM</name>
<accession>A0A9X2M846</accession>
<evidence type="ECO:0000313" key="2">
    <source>
        <dbReference type="Proteomes" id="UP001140817"/>
    </source>
</evidence>
<sequence length="49" mass="5867">MLEMIKAFVLGKIFKIKSPSLVFQGVKKDTVWDCYKYNKTARRKLNNEW</sequence>
<dbReference type="AlphaFoldDB" id="A0A9X2M846"/>
<dbReference type="Proteomes" id="UP001140817">
    <property type="component" value="Unassembled WGS sequence"/>
</dbReference>
<reference evidence="1" key="1">
    <citation type="submission" date="2022-07" db="EMBL/GenBank/DDBJ databases">
        <title>Enhanced cultured diversity of the mouse gut microbiota enables custom-made synthetic communities.</title>
        <authorList>
            <person name="Afrizal A."/>
        </authorList>
    </citation>
    <scope>NUCLEOTIDE SEQUENCE</scope>
    <source>
        <strain evidence="1">DSM 29186</strain>
    </source>
</reference>
<protein>
    <submittedName>
        <fullName evidence="1">Uncharacterized protein</fullName>
    </submittedName>
</protein>
<evidence type="ECO:0000313" key="1">
    <source>
        <dbReference type="EMBL" id="MCR1821288.1"/>
    </source>
</evidence>
<organism evidence="1 2">
    <name type="scientific">Terrisporobacter muris</name>
    <dbReference type="NCBI Taxonomy" id="2963284"/>
    <lineage>
        <taxon>Bacteria</taxon>
        <taxon>Bacillati</taxon>
        <taxon>Bacillota</taxon>
        <taxon>Clostridia</taxon>
        <taxon>Peptostreptococcales</taxon>
        <taxon>Peptostreptococcaceae</taxon>
        <taxon>Terrisporobacter</taxon>
    </lineage>
</organism>
<comment type="caution">
    <text evidence="1">The sequence shown here is derived from an EMBL/GenBank/DDBJ whole genome shotgun (WGS) entry which is preliminary data.</text>
</comment>
<dbReference type="RefSeq" id="WP_257559942.1">
    <property type="nucleotide sequence ID" value="NZ_JANKBY010000004.1"/>
</dbReference>
<proteinExistence type="predicted"/>
<dbReference type="EMBL" id="JANKBY010000004">
    <property type="protein sequence ID" value="MCR1821288.1"/>
    <property type="molecule type" value="Genomic_DNA"/>
</dbReference>
<keyword evidence="2" id="KW-1185">Reference proteome</keyword>